<dbReference type="GO" id="GO:0005506">
    <property type="term" value="F:iron ion binding"/>
    <property type="evidence" value="ECO:0007669"/>
    <property type="project" value="TreeGrafter"/>
</dbReference>
<dbReference type="EMBL" id="CP060096">
    <property type="protein sequence ID" value="QSZ27280.1"/>
    <property type="molecule type" value="Genomic_DNA"/>
</dbReference>
<dbReference type="InterPro" id="IPR001109">
    <property type="entry name" value="Hydrogenase_HupF/HypC"/>
</dbReference>
<organism evidence="2 3">
    <name type="scientific">Aceticella autotrophica</name>
    <dbReference type="NCBI Taxonomy" id="2755338"/>
    <lineage>
        <taxon>Bacteria</taxon>
        <taxon>Bacillati</taxon>
        <taxon>Bacillota</taxon>
        <taxon>Clostridia</taxon>
        <taxon>Thermoanaerobacterales</taxon>
        <taxon>Thermoanaerobacteraceae</taxon>
        <taxon>Aceticella</taxon>
    </lineage>
</organism>
<evidence type="ECO:0000256" key="1">
    <source>
        <dbReference type="ARBA" id="ARBA00006018"/>
    </source>
</evidence>
<dbReference type="KEGG" id="aaut:ACETAC_10675"/>
<sequence length="72" mass="8246">MCLAVPMKVLKIENNKAVVELEGITRKARVDLIPDLKVGDYVIVHAGFAIEKIDEKMAKEVQEVFREIEEYE</sequence>
<dbReference type="PANTHER" id="PTHR35177:SF2">
    <property type="entry name" value="HYDROGENASE MATURATION FACTOR HYBG"/>
    <property type="match status" value="1"/>
</dbReference>
<dbReference type="Proteomes" id="UP000671913">
    <property type="component" value="Chromosome"/>
</dbReference>
<dbReference type="FunFam" id="2.30.30.140:FF:000022">
    <property type="entry name" value="Hydrogenase assembly chaperone HybG"/>
    <property type="match status" value="1"/>
</dbReference>
<dbReference type="PROSITE" id="PS01097">
    <property type="entry name" value="HUPF_HYPC"/>
    <property type="match status" value="1"/>
</dbReference>
<dbReference type="Gene3D" id="2.30.30.140">
    <property type="match status" value="1"/>
</dbReference>
<name>A0A975GAH0_9THEO</name>
<comment type="similarity">
    <text evidence="1">Belongs to the HupF/HypC family.</text>
</comment>
<proteinExistence type="inferred from homology"/>
<reference evidence="2" key="1">
    <citation type="submission" date="2020-08" db="EMBL/GenBank/DDBJ databases">
        <title>Genomic insights into the carbon and energy metabolism of the first obligate autotrophic acetogenic bacterium Aceticella autotrophica gen. nov., sp. nov.</title>
        <authorList>
            <person name="Toshchakov S.V."/>
            <person name="Elcheninov A.G."/>
            <person name="Kublanov I.V."/>
            <person name="Frolov E.N."/>
            <person name="Lebedinsky A.V."/>
        </authorList>
    </citation>
    <scope>NUCLEOTIDE SEQUENCE</scope>
    <source>
        <strain evidence="2">3443-3Ac</strain>
    </source>
</reference>
<dbReference type="GO" id="GO:0051604">
    <property type="term" value="P:protein maturation"/>
    <property type="evidence" value="ECO:0007669"/>
    <property type="project" value="TreeGrafter"/>
</dbReference>
<dbReference type="SUPFAM" id="SSF159127">
    <property type="entry name" value="HupF/HypC-like"/>
    <property type="match status" value="1"/>
</dbReference>
<dbReference type="PANTHER" id="PTHR35177">
    <property type="entry name" value="HYDROGENASE MATURATION FACTOR HYBG"/>
    <property type="match status" value="1"/>
</dbReference>
<dbReference type="InterPro" id="IPR019812">
    <property type="entry name" value="Hydgase_assmbl_chp_CS"/>
</dbReference>
<dbReference type="PRINTS" id="PR00445">
    <property type="entry name" value="HUPFHYPC"/>
</dbReference>
<dbReference type="GO" id="GO:1902670">
    <property type="term" value="F:carbon dioxide binding"/>
    <property type="evidence" value="ECO:0007669"/>
    <property type="project" value="TreeGrafter"/>
</dbReference>
<dbReference type="RefSeq" id="WP_284679968.1">
    <property type="nucleotide sequence ID" value="NZ_CP060096.1"/>
</dbReference>
<dbReference type="Pfam" id="PF01455">
    <property type="entry name" value="HupF_HypC"/>
    <property type="match status" value="1"/>
</dbReference>
<dbReference type="AlphaFoldDB" id="A0A975GAH0"/>
<accession>A0A975GAH0</accession>
<gene>
    <name evidence="2" type="ORF">ACETAC_10675</name>
</gene>
<evidence type="ECO:0000313" key="3">
    <source>
        <dbReference type="Proteomes" id="UP000671913"/>
    </source>
</evidence>
<dbReference type="NCBIfam" id="TIGR00074">
    <property type="entry name" value="hypC_hupF"/>
    <property type="match status" value="1"/>
</dbReference>
<protein>
    <submittedName>
        <fullName evidence="2">HypC/HybG/HupF family hydrogenase formation chaperone</fullName>
    </submittedName>
</protein>
<keyword evidence="3" id="KW-1185">Reference proteome</keyword>
<evidence type="ECO:0000313" key="2">
    <source>
        <dbReference type="EMBL" id="QSZ27280.1"/>
    </source>
</evidence>